<feature type="transmembrane region" description="Helical" evidence="6">
    <location>
        <begin position="416"/>
        <end position="433"/>
    </location>
</feature>
<dbReference type="PRINTS" id="PR00702">
    <property type="entry name" value="ACRIFLAVINRP"/>
</dbReference>
<dbReference type="SUPFAM" id="SSF82866">
    <property type="entry name" value="Multidrug efflux transporter AcrB transmembrane domain"/>
    <property type="match status" value="2"/>
</dbReference>
<dbReference type="InterPro" id="IPR050545">
    <property type="entry name" value="Mycobact_MmpL"/>
</dbReference>
<feature type="transmembrane region" description="Helical" evidence="6">
    <location>
        <begin position="360"/>
        <end position="381"/>
    </location>
</feature>
<keyword evidence="3 6" id="KW-0812">Transmembrane</keyword>
<feature type="transmembrane region" description="Helical" evidence="6">
    <location>
        <begin position="721"/>
        <end position="738"/>
    </location>
</feature>
<name>A0ABU3C3W3_9GAMM</name>
<organism evidence="8 9">
    <name type="scientific">Spectribacter hydrogenoxidans</name>
    <dbReference type="NCBI Taxonomy" id="3075608"/>
    <lineage>
        <taxon>Bacteria</taxon>
        <taxon>Pseudomonadati</taxon>
        <taxon>Pseudomonadota</taxon>
        <taxon>Gammaproteobacteria</taxon>
        <taxon>Salinisphaerales</taxon>
        <taxon>Salinisphaeraceae</taxon>
        <taxon>Spectribacter</taxon>
    </lineage>
</organism>
<dbReference type="Pfam" id="PF03176">
    <property type="entry name" value="MMPL"/>
    <property type="match status" value="2"/>
</dbReference>
<keyword evidence="5 6" id="KW-0472">Membrane</keyword>
<dbReference type="Gene3D" id="1.20.1640.10">
    <property type="entry name" value="Multidrug efflux transporter AcrB transmembrane domain"/>
    <property type="match status" value="2"/>
</dbReference>
<evidence type="ECO:0000313" key="9">
    <source>
        <dbReference type="Proteomes" id="UP001251857"/>
    </source>
</evidence>
<evidence type="ECO:0000256" key="2">
    <source>
        <dbReference type="ARBA" id="ARBA00022475"/>
    </source>
</evidence>
<feature type="domain" description="SSD" evidence="7">
    <location>
        <begin position="253"/>
        <end position="384"/>
    </location>
</feature>
<comment type="subcellular location">
    <subcellularLocation>
        <location evidence="1">Cell membrane</location>
        <topology evidence="1">Multi-pass membrane protein</topology>
    </subcellularLocation>
</comment>
<keyword evidence="2" id="KW-1003">Cell membrane</keyword>
<dbReference type="RefSeq" id="WP_311653929.1">
    <property type="nucleotide sequence ID" value="NZ_JAVRIB010000017.1"/>
</dbReference>
<proteinExistence type="predicted"/>
<protein>
    <submittedName>
        <fullName evidence="8">MMPL family transporter</fullName>
    </submittedName>
</protein>
<feature type="transmembrane region" description="Helical" evidence="6">
    <location>
        <begin position="227"/>
        <end position="247"/>
    </location>
</feature>
<sequence length="797" mass="87868">MSAQKRILRVIEPLIYAKPMISMIVLLLMTVGLGVLASQTRIDAGYLKSIPLEHPYMDAFMKYRDDLGGANIILVALMQEEGTIYNEDFLGKLKKVTDEVFFLPGVNRARVQSIFTPNVRYIEVVEGGLSGGNVVPASYEPTEEMFDLVQTNVGKAGVIGRLVSEDERGALVQAQLLDIDPKTGEELDYVEVAHRLEQIRQEYETEGIKVHVIGFAKVVGDIVDASLQVFIFFGITLIMTALLLWGYLGSSKLAAVVLVASVICVVWEFGLLTLAGYGLDPFAILVPFLVLAVSVSHGVQYVNAWVHEMADAGRSNFDASLITFRRLFIPGTTALVTDLAGFLTILLIPIDIIQEMALNAAFGMFAIIITNKVMVPIWLTWVNIRNPQSFKEKQLRRDHLYDGLWRIISYTTRPGVAVPILLACGVLLGWSVWKHDQLQIGSFSEGVPELRPDSRYNQDNAAIVNNFSIGTDQLKVMAETDPEACIRYDVMEEIDRFAWRMQNTAGVQSTVSLGQIAKQVNMGFNEGWLKFKILPRNRYVLSQAITPIPSSTGLLLPDCSVMPVIMFTADHKAETIENIVAAVKKFRDEAENRDTAVNFTLASGNVGVMAATNEVIKDKEIEVLLWVYLVIVILMLLAFRSLAALICIVAPLSLVSLMGYGVMTLAGIGLKVATLPILALAVGIGVDYGVYVYSVFQEGVRDFGLSLQDAYFRTMQKTGKAVVFTGIALGAGVATWLFSDLQFQIDMGILLLFIFTANMIGAILVLPALAYFFMDYPKPEGGYTRLEDIDESQSSAH</sequence>
<gene>
    <name evidence="8" type="ORF">RM532_13855</name>
</gene>
<evidence type="ECO:0000256" key="6">
    <source>
        <dbReference type="SAM" id="Phobius"/>
    </source>
</evidence>
<feature type="transmembrane region" description="Helical" evidence="6">
    <location>
        <begin position="327"/>
        <end position="348"/>
    </location>
</feature>
<feature type="transmembrane region" description="Helical" evidence="6">
    <location>
        <begin position="20"/>
        <end position="38"/>
    </location>
</feature>
<feature type="transmembrane region" description="Helical" evidence="6">
    <location>
        <begin position="677"/>
        <end position="696"/>
    </location>
</feature>
<dbReference type="Proteomes" id="UP001251857">
    <property type="component" value="Unassembled WGS sequence"/>
</dbReference>
<evidence type="ECO:0000259" key="7">
    <source>
        <dbReference type="PROSITE" id="PS50156"/>
    </source>
</evidence>
<keyword evidence="4 6" id="KW-1133">Transmembrane helix</keyword>
<dbReference type="InterPro" id="IPR000731">
    <property type="entry name" value="SSD"/>
</dbReference>
<reference evidence="8 9" key="1">
    <citation type="submission" date="2023-09" db="EMBL/GenBank/DDBJ databases">
        <authorList>
            <person name="Rey-Velasco X."/>
        </authorList>
    </citation>
    <scope>NUCLEOTIDE SEQUENCE [LARGE SCALE GENOMIC DNA]</scope>
    <source>
        <strain evidence="8 9">W335</strain>
    </source>
</reference>
<keyword evidence="9" id="KW-1185">Reference proteome</keyword>
<evidence type="ECO:0000256" key="5">
    <source>
        <dbReference type="ARBA" id="ARBA00023136"/>
    </source>
</evidence>
<evidence type="ECO:0000256" key="3">
    <source>
        <dbReference type="ARBA" id="ARBA00022692"/>
    </source>
</evidence>
<feature type="transmembrane region" description="Helical" evidence="6">
    <location>
        <begin position="648"/>
        <end position="670"/>
    </location>
</feature>
<evidence type="ECO:0000313" key="8">
    <source>
        <dbReference type="EMBL" id="MDT0636034.1"/>
    </source>
</evidence>
<dbReference type="InterPro" id="IPR001036">
    <property type="entry name" value="Acrflvin-R"/>
</dbReference>
<dbReference type="PROSITE" id="PS50156">
    <property type="entry name" value="SSD"/>
    <property type="match status" value="1"/>
</dbReference>
<dbReference type="PANTHER" id="PTHR33406">
    <property type="entry name" value="MEMBRANE PROTEIN MJ1562-RELATED"/>
    <property type="match status" value="1"/>
</dbReference>
<dbReference type="InterPro" id="IPR004869">
    <property type="entry name" value="MMPL_dom"/>
</dbReference>
<accession>A0ABU3C3W3</accession>
<feature type="transmembrane region" description="Helical" evidence="6">
    <location>
        <begin position="750"/>
        <end position="774"/>
    </location>
</feature>
<dbReference type="EMBL" id="JAVRIB010000017">
    <property type="protein sequence ID" value="MDT0636034.1"/>
    <property type="molecule type" value="Genomic_DNA"/>
</dbReference>
<dbReference type="PANTHER" id="PTHR33406:SF10">
    <property type="entry name" value="SSD DOMAIN-CONTAINING PROTEIN"/>
    <property type="match status" value="1"/>
</dbReference>
<feature type="transmembrane region" description="Helical" evidence="6">
    <location>
        <begin position="623"/>
        <end position="642"/>
    </location>
</feature>
<evidence type="ECO:0000256" key="1">
    <source>
        <dbReference type="ARBA" id="ARBA00004651"/>
    </source>
</evidence>
<comment type="caution">
    <text evidence="8">The sequence shown here is derived from an EMBL/GenBank/DDBJ whole genome shotgun (WGS) entry which is preliminary data.</text>
</comment>
<feature type="transmembrane region" description="Helical" evidence="6">
    <location>
        <begin position="282"/>
        <end position="307"/>
    </location>
</feature>
<feature type="transmembrane region" description="Helical" evidence="6">
    <location>
        <begin position="253"/>
        <end position="275"/>
    </location>
</feature>
<evidence type="ECO:0000256" key="4">
    <source>
        <dbReference type="ARBA" id="ARBA00022989"/>
    </source>
</evidence>